<sequence length="89" mass="9482">GITAAAGTRLALQLILVKGFKLYSFQLQDRKGPALLCIVTTSPCRDWAPSPESNPNSPLPVIGIGRKSSGPSPAQGHAIRLIIMIHHET</sequence>
<feature type="non-terminal residue" evidence="1">
    <location>
        <position position="1"/>
    </location>
</feature>
<evidence type="ECO:0000313" key="2">
    <source>
        <dbReference type="Proteomes" id="UP000252139"/>
    </source>
</evidence>
<dbReference type="STRING" id="86630.A0A367IL64"/>
<evidence type="ECO:0000313" key="1">
    <source>
        <dbReference type="EMBL" id="RCH78424.1"/>
    </source>
</evidence>
<dbReference type="OrthoDB" id="5599237at2759"/>
<proteinExistence type="predicted"/>
<dbReference type="Proteomes" id="UP000252139">
    <property type="component" value="Unassembled WGS sequence"/>
</dbReference>
<name>A0A367IL64_RHIAZ</name>
<keyword evidence="2" id="KW-1185">Reference proteome</keyword>
<reference evidence="1 2" key="1">
    <citation type="journal article" date="2018" name="G3 (Bethesda)">
        <title>Phylogenetic and Phylogenomic Definition of Rhizopus Species.</title>
        <authorList>
            <person name="Gryganskyi A.P."/>
            <person name="Golan J."/>
            <person name="Dolatabadi S."/>
            <person name="Mondo S."/>
            <person name="Robb S."/>
            <person name="Idnurm A."/>
            <person name="Muszewska A."/>
            <person name="Steczkiewicz K."/>
            <person name="Masonjones S."/>
            <person name="Liao H.L."/>
            <person name="Gajdeczka M.T."/>
            <person name="Anike F."/>
            <person name="Vuek A."/>
            <person name="Anishchenko I.M."/>
            <person name="Voigt K."/>
            <person name="de Hoog G.S."/>
            <person name="Smith M.E."/>
            <person name="Heitman J."/>
            <person name="Vilgalys R."/>
            <person name="Stajich J.E."/>
        </authorList>
    </citation>
    <scope>NUCLEOTIDE SEQUENCE [LARGE SCALE GENOMIC DNA]</scope>
    <source>
        <strain evidence="1 2">CBS 357.93</strain>
    </source>
</reference>
<comment type="caution">
    <text evidence="1">The sequence shown here is derived from an EMBL/GenBank/DDBJ whole genome shotgun (WGS) entry which is preliminary data.</text>
</comment>
<organism evidence="1 2">
    <name type="scientific">Rhizopus azygosporus</name>
    <name type="common">Rhizopus microsporus var. azygosporus</name>
    <dbReference type="NCBI Taxonomy" id="86630"/>
    <lineage>
        <taxon>Eukaryota</taxon>
        <taxon>Fungi</taxon>
        <taxon>Fungi incertae sedis</taxon>
        <taxon>Mucoromycota</taxon>
        <taxon>Mucoromycotina</taxon>
        <taxon>Mucoromycetes</taxon>
        <taxon>Mucorales</taxon>
        <taxon>Mucorineae</taxon>
        <taxon>Rhizopodaceae</taxon>
        <taxon>Rhizopus</taxon>
    </lineage>
</organism>
<gene>
    <name evidence="1" type="ORF">CU097_002298</name>
</gene>
<dbReference type="EMBL" id="PJQL01005178">
    <property type="protein sequence ID" value="RCH78424.1"/>
    <property type="molecule type" value="Genomic_DNA"/>
</dbReference>
<accession>A0A367IL64</accession>
<feature type="non-terminal residue" evidence="1">
    <location>
        <position position="89"/>
    </location>
</feature>
<dbReference type="AlphaFoldDB" id="A0A367IL64"/>
<protein>
    <submittedName>
        <fullName evidence="1">Uncharacterized protein</fullName>
    </submittedName>
</protein>